<name>A0A031FYL7_9MICO</name>
<dbReference type="PATRIC" id="fig|273677.3.peg.803"/>
<dbReference type="GO" id="GO:0005524">
    <property type="term" value="F:ATP binding"/>
    <property type="evidence" value="ECO:0007669"/>
    <property type="project" value="UniProtKB-KW"/>
</dbReference>
<dbReference type="SUPFAM" id="SSF50891">
    <property type="entry name" value="Cyclophilin-like"/>
    <property type="match status" value="2"/>
</dbReference>
<proteinExistence type="predicted"/>
<sequence length="513" mass="52913">MIRPFGDSAVLVEVDTLADVLALHARLADTRPRGVVDLTPAARTVLVHVDPTVLPLIAACAWVAGADNGGHEPSSAAGEEAELPVVYDGVDLAETASLLGLTSDGLIERHLAARWTVAFTGFAPGFGYLVSDDWDLDVPRRATPRTRVPRGAVALAGRFTGAYPRETPGGWQLIGTTDAPLFDPDADRPVLLRPGTRVRFRRVPSARVPAAGRVAAVTGPACAAFTVTDPGALATIQDAGRPGRLADGIATSGAADRPAFAAANRLVGNAPGAAALEVTLGGFRASAARDLWIAVTGAWGPLRVAGRQVDPYRPVHWPAGAEFEMGPFRAGVRAVLAVRGGVAAPPVVGSAATDTLAGLGPLPLRAGDAMATAEDARHPVPAVDLWPWTPPADALVIPIAAGPRAGWFTPVARRALFETRWVVGARADRVGIRLEGPPLERESDAAGRELASEGMLPGAVQVPPDGLPVVLGPDGPVTGGYPVIGVVTSAGRAALAQARPGSHLLFRSASPRM</sequence>
<evidence type="ECO:0000256" key="2">
    <source>
        <dbReference type="ARBA" id="ARBA00022801"/>
    </source>
</evidence>
<dbReference type="Pfam" id="PF02682">
    <property type="entry name" value="CT_C_D"/>
    <property type="match status" value="1"/>
</dbReference>
<evidence type="ECO:0000313" key="6">
    <source>
        <dbReference type="EMBL" id="EZP29301.1"/>
    </source>
</evidence>
<dbReference type="Gene3D" id="3.30.1360.40">
    <property type="match status" value="1"/>
</dbReference>
<keyword evidence="3" id="KW-0067">ATP-binding</keyword>
<evidence type="ECO:0000259" key="4">
    <source>
        <dbReference type="SMART" id="SM00796"/>
    </source>
</evidence>
<evidence type="ECO:0000259" key="5">
    <source>
        <dbReference type="SMART" id="SM00797"/>
    </source>
</evidence>
<keyword evidence="7" id="KW-1185">Reference proteome</keyword>
<feature type="domain" description="Carboxyltransferase" evidence="4">
    <location>
        <begin position="2"/>
        <end position="192"/>
    </location>
</feature>
<dbReference type="eggNOG" id="COG1984">
    <property type="taxonomic scope" value="Bacteria"/>
</dbReference>
<dbReference type="SUPFAM" id="SSF160467">
    <property type="entry name" value="PH0987 N-terminal domain-like"/>
    <property type="match status" value="1"/>
</dbReference>
<feature type="domain" description="Carboxyltransferase" evidence="5">
    <location>
        <begin position="246"/>
        <end position="513"/>
    </location>
</feature>
<organism evidence="6 7">
    <name type="scientific">Microbacterium oleivorans</name>
    <dbReference type="NCBI Taxonomy" id="273677"/>
    <lineage>
        <taxon>Bacteria</taxon>
        <taxon>Bacillati</taxon>
        <taxon>Actinomycetota</taxon>
        <taxon>Actinomycetes</taxon>
        <taxon>Micrococcales</taxon>
        <taxon>Microbacteriaceae</taxon>
        <taxon>Microbacterium</taxon>
    </lineage>
</organism>
<dbReference type="Gene3D" id="2.40.100.10">
    <property type="entry name" value="Cyclophilin-like"/>
    <property type="match status" value="2"/>
</dbReference>
<keyword evidence="1" id="KW-0547">Nucleotide-binding</keyword>
<dbReference type="RefSeq" id="WP_235186047.1">
    <property type="nucleotide sequence ID" value="NZ_JFYO01000002.1"/>
</dbReference>
<keyword evidence="2" id="KW-0378">Hydrolase</keyword>
<dbReference type="InterPro" id="IPR003778">
    <property type="entry name" value="CT_A_B"/>
</dbReference>
<dbReference type="SMART" id="SM00796">
    <property type="entry name" value="AHS1"/>
    <property type="match status" value="1"/>
</dbReference>
<gene>
    <name evidence="6" type="ORF">BW34_00818</name>
</gene>
<dbReference type="GO" id="GO:0016787">
    <property type="term" value="F:hydrolase activity"/>
    <property type="evidence" value="ECO:0007669"/>
    <property type="project" value="UniProtKB-KW"/>
</dbReference>
<comment type="caution">
    <text evidence="6">The sequence shown here is derived from an EMBL/GenBank/DDBJ whole genome shotgun (WGS) entry which is preliminary data.</text>
</comment>
<dbReference type="PANTHER" id="PTHR43309:SF3">
    <property type="entry name" value="5-OXOPROLINASE SUBUNIT C"/>
    <property type="match status" value="1"/>
</dbReference>
<dbReference type="AlphaFoldDB" id="A0A031FYL7"/>
<dbReference type="InterPro" id="IPR052708">
    <property type="entry name" value="PxpC"/>
</dbReference>
<dbReference type="NCBIfam" id="TIGR00724">
    <property type="entry name" value="urea_amlyse_rel"/>
    <property type="match status" value="1"/>
</dbReference>
<reference evidence="6 7" key="1">
    <citation type="submission" date="2014-03" db="EMBL/GenBank/DDBJ databases">
        <title>Draft Genome Sequences of 13 Willow Endophytes.</title>
        <authorList>
            <person name="Gan H.Y."/>
            <person name="Gan H.M."/>
            <person name="Savka M.A."/>
            <person name="Hudson A.O."/>
        </authorList>
    </citation>
    <scope>NUCLEOTIDE SEQUENCE [LARGE SCALE GENOMIC DNA]</scope>
    <source>
        <strain evidence="6 7">RIT293</strain>
    </source>
</reference>
<dbReference type="Proteomes" id="UP000024001">
    <property type="component" value="Unassembled WGS sequence"/>
</dbReference>
<evidence type="ECO:0008006" key="8">
    <source>
        <dbReference type="Google" id="ProtNLM"/>
    </source>
</evidence>
<evidence type="ECO:0000313" key="7">
    <source>
        <dbReference type="Proteomes" id="UP000024001"/>
    </source>
</evidence>
<dbReference type="InterPro" id="IPR003833">
    <property type="entry name" value="CT_C_D"/>
</dbReference>
<evidence type="ECO:0000256" key="1">
    <source>
        <dbReference type="ARBA" id="ARBA00022741"/>
    </source>
</evidence>
<dbReference type="Pfam" id="PF02626">
    <property type="entry name" value="CT_A_B"/>
    <property type="match status" value="1"/>
</dbReference>
<evidence type="ECO:0000256" key="3">
    <source>
        <dbReference type="ARBA" id="ARBA00022840"/>
    </source>
</evidence>
<accession>A0A031FYL7</accession>
<dbReference type="eggNOG" id="COG2049">
    <property type="taxonomic scope" value="Bacteria"/>
</dbReference>
<dbReference type="EMBL" id="JFYO01000002">
    <property type="protein sequence ID" value="EZP29301.1"/>
    <property type="molecule type" value="Genomic_DNA"/>
</dbReference>
<dbReference type="InterPro" id="IPR029000">
    <property type="entry name" value="Cyclophilin-like_dom_sf"/>
</dbReference>
<protein>
    <recommendedName>
        <fullName evidence="8">5-oxoprolinase/urea amidolyase family protein</fullName>
    </recommendedName>
</protein>
<dbReference type="SMART" id="SM00797">
    <property type="entry name" value="AHS2"/>
    <property type="match status" value="1"/>
</dbReference>
<dbReference type="PANTHER" id="PTHR43309">
    <property type="entry name" value="5-OXOPROLINASE SUBUNIT C"/>
    <property type="match status" value="1"/>
</dbReference>